<proteinExistence type="predicted"/>
<dbReference type="EMBL" id="FNIX01000008">
    <property type="protein sequence ID" value="SDP44047.1"/>
    <property type="molecule type" value="Genomic_DNA"/>
</dbReference>
<evidence type="ECO:0000313" key="3">
    <source>
        <dbReference type="Proteomes" id="UP000199691"/>
    </source>
</evidence>
<dbReference type="OrthoDB" id="3514520at2"/>
<dbReference type="InterPro" id="IPR006680">
    <property type="entry name" value="Amidohydro-rel"/>
</dbReference>
<dbReference type="SUPFAM" id="SSF51338">
    <property type="entry name" value="Composite domain of metallo-dependent hydrolases"/>
    <property type="match status" value="1"/>
</dbReference>
<dbReference type="InterPro" id="IPR032466">
    <property type="entry name" value="Metal_Hydrolase"/>
</dbReference>
<dbReference type="SUPFAM" id="SSF51556">
    <property type="entry name" value="Metallo-dependent hydrolases"/>
    <property type="match status" value="1"/>
</dbReference>
<accession>A0A1H0SQK7</accession>
<evidence type="ECO:0000313" key="2">
    <source>
        <dbReference type="EMBL" id="SDP44047.1"/>
    </source>
</evidence>
<reference evidence="3" key="1">
    <citation type="submission" date="2016-10" db="EMBL/GenBank/DDBJ databases">
        <authorList>
            <person name="Varghese N."/>
            <person name="Submissions S."/>
        </authorList>
    </citation>
    <scope>NUCLEOTIDE SEQUENCE [LARGE SCALE GENOMIC DNA]</scope>
    <source>
        <strain evidence="3">CGMCC 4.6609</strain>
    </source>
</reference>
<dbReference type="Proteomes" id="UP000199691">
    <property type="component" value="Unassembled WGS sequence"/>
</dbReference>
<name>A0A1H0SQK7_9PSEU</name>
<dbReference type="GO" id="GO:0016810">
    <property type="term" value="F:hydrolase activity, acting on carbon-nitrogen (but not peptide) bonds"/>
    <property type="evidence" value="ECO:0007669"/>
    <property type="project" value="InterPro"/>
</dbReference>
<organism evidence="2 3">
    <name type="scientific">Lentzea jiangxiensis</name>
    <dbReference type="NCBI Taxonomy" id="641025"/>
    <lineage>
        <taxon>Bacteria</taxon>
        <taxon>Bacillati</taxon>
        <taxon>Actinomycetota</taxon>
        <taxon>Actinomycetes</taxon>
        <taxon>Pseudonocardiales</taxon>
        <taxon>Pseudonocardiaceae</taxon>
        <taxon>Lentzea</taxon>
    </lineage>
</organism>
<dbReference type="Pfam" id="PF01979">
    <property type="entry name" value="Amidohydro_1"/>
    <property type="match status" value="1"/>
</dbReference>
<keyword evidence="3" id="KW-1185">Reference proteome</keyword>
<dbReference type="Gene3D" id="3.40.50.10910">
    <property type="entry name" value="Amidohydrolase"/>
    <property type="match status" value="1"/>
</dbReference>
<feature type="domain" description="Amidohydrolase-related" evidence="1">
    <location>
        <begin position="53"/>
        <end position="395"/>
    </location>
</feature>
<dbReference type="PANTHER" id="PTHR43135">
    <property type="entry name" value="ALPHA-D-RIBOSE 1-METHYLPHOSPHONATE 5-TRIPHOSPHATE DIPHOSPHATASE"/>
    <property type="match status" value="1"/>
</dbReference>
<dbReference type="InterPro" id="IPR011059">
    <property type="entry name" value="Metal-dep_hydrolase_composite"/>
</dbReference>
<protein>
    <submittedName>
        <fullName evidence="2">Imidazolonepropionase</fullName>
    </submittedName>
</protein>
<sequence>MTHRSYAIRDVKVFDGESVVDASTVTVLDGVITDIGHGLPPAEATVVDGAGGTLLPGLIDAHVHPDDDGLAQAVRFGVTTVVEMGGAPRSPEDRARIADDDRLADIRSAGLPLTAVCGHPNELFVPMEKLIGPDGSHHPEAAPMPGLANPDELPAFIAQRVREGSDFIKLLAEEGTVLNAPGLPELAEDVFAAAVREAHGHGKLVVAHALTYDATMEMLRVGVDGLAHLFLDRAPTDEIVNAIARAGVFVIPCLVLNRSITGTSGEDLAADSRVSSRMSEEWLRALRSSFTTYPEGDYRFSRETVQALYRSGVRIIAGTDAARAEEEHGGLAQGASLHHELQLLVKAGLPNVEALRSATSIPAQAFGLEDRGVIRRGARADLVLVDGDPTGSISDTLATRAVWRRGAMTTPLATV</sequence>
<gene>
    <name evidence="2" type="ORF">SAMN05421507_108206</name>
</gene>
<dbReference type="Gene3D" id="3.30.110.90">
    <property type="entry name" value="Amidohydrolase"/>
    <property type="match status" value="1"/>
</dbReference>
<dbReference type="PANTHER" id="PTHR43135:SF3">
    <property type="entry name" value="ALPHA-D-RIBOSE 1-METHYLPHOSPHONATE 5-TRIPHOSPHATE DIPHOSPHATASE"/>
    <property type="match status" value="1"/>
</dbReference>
<dbReference type="Gene3D" id="1.20.58.520">
    <property type="entry name" value="Amidohydrolase"/>
    <property type="match status" value="1"/>
</dbReference>
<dbReference type="STRING" id="641025.SAMN05421507_108206"/>
<dbReference type="Gene3D" id="2.30.40.10">
    <property type="entry name" value="Urease, subunit C, domain 1"/>
    <property type="match status" value="1"/>
</dbReference>
<evidence type="ECO:0000259" key="1">
    <source>
        <dbReference type="Pfam" id="PF01979"/>
    </source>
</evidence>
<dbReference type="InterPro" id="IPR051781">
    <property type="entry name" value="Metallo-dep_Hydrolase"/>
</dbReference>
<dbReference type="AlphaFoldDB" id="A0A1H0SQK7"/>